<evidence type="ECO:0000313" key="10">
    <source>
        <dbReference type="Proteomes" id="UP000308652"/>
    </source>
</evidence>
<feature type="region of interest" description="Disordered" evidence="7">
    <location>
        <begin position="334"/>
        <end position="402"/>
    </location>
</feature>
<feature type="compositionally biased region" description="Polar residues" evidence="7">
    <location>
        <begin position="41"/>
        <end position="78"/>
    </location>
</feature>
<feature type="compositionally biased region" description="Polar residues" evidence="7">
    <location>
        <begin position="293"/>
        <end position="306"/>
    </location>
</feature>
<dbReference type="GO" id="GO:0030695">
    <property type="term" value="F:GTPase regulator activity"/>
    <property type="evidence" value="ECO:0007669"/>
    <property type="project" value="UniProtKB-ARBA"/>
</dbReference>
<dbReference type="GO" id="GO:0030036">
    <property type="term" value="P:actin cytoskeleton organization"/>
    <property type="evidence" value="ECO:0007669"/>
    <property type="project" value="TreeGrafter"/>
</dbReference>
<comment type="subcellular location">
    <subcellularLocation>
        <location evidence="1">Nucleus</location>
    </subcellularLocation>
</comment>
<evidence type="ECO:0000256" key="4">
    <source>
        <dbReference type="ARBA" id="ARBA00022833"/>
    </source>
</evidence>
<feature type="region of interest" description="Disordered" evidence="7">
    <location>
        <begin position="532"/>
        <end position="554"/>
    </location>
</feature>
<gene>
    <name evidence="9" type="ORF">BDQ12DRAFT_703859</name>
</gene>
<dbReference type="STRING" id="68775.A0A5C3M9A9"/>
<dbReference type="AlphaFoldDB" id="A0A5C3M9A9"/>
<dbReference type="CDD" id="cd08368">
    <property type="entry name" value="LIM"/>
    <property type="match status" value="1"/>
</dbReference>
<keyword evidence="5" id="KW-0539">Nucleus</keyword>
<dbReference type="OrthoDB" id="1112565at2759"/>
<feature type="region of interest" description="Disordered" evidence="7">
    <location>
        <begin position="838"/>
        <end position="865"/>
    </location>
</feature>
<dbReference type="GO" id="GO:0042805">
    <property type="term" value="F:actinin binding"/>
    <property type="evidence" value="ECO:0007669"/>
    <property type="project" value="TreeGrafter"/>
</dbReference>
<evidence type="ECO:0000256" key="6">
    <source>
        <dbReference type="PROSITE-ProRule" id="PRU00125"/>
    </source>
</evidence>
<dbReference type="Gene3D" id="2.10.110.10">
    <property type="entry name" value="Cysteine Rich Protein"/>
    <property type="match status" value="3"/>
</dbReference>
<keyword evidence="10" id="KW-1185">Reference proteome</keyword>
<dbReference type="InterPro" id="IPR001781">
    <property type="entry name" value="Znf_LIM"/>
</dbReference>
<evidence type="ECO:0000259" key="8">
    <source>
        <dbReference type="PROSITE" id="PS50023"/>
    </source>
</evidence>
<evidence type="ECO:0000256" key="3">
    <source>
        <dbReference type="ARBA" id="ARBA00022737"/>
    </source>
</evidence>
<keyword evidence="3" id="KW-0677">Repeat</keyword>
<dbReference type="GO" id="GO:0046872">
    <property type="term" value="F:metal ion binding"/>
    <property type="evidence" value="ECO:0007669"/>
    <property type="project" value="UniProtKB-KW"/>
</dbReference>
<keyword evidence="6" id="KW-0440">LIM domain</keyword>
<feature type="compositionally biased region" description="Polar residues" evidence="7">
    <location>
        <begin position="838"/>
        <end position="850"/>
    </location>
</feature>
<feature type="domain" description="LIM zinc-binding" evidence="8">
    <location>
        <begin position="203"/>
        <end position="267"/>
    </location>
</feature>
<organism evidence="9 10">
    <name type="scientific">Crucibulum laeve</name>
    <dbReference type="NCBI Taxonomy" id="68775"/>
    <lineage>
        <taxon>Eukaryota</taxon>
        <taxon>Fungi</taxon>
        <taxon>Dikarya</taxon>
        <taxon>Basidiomycota</taxon>
        <taxon>Agaricomycotina</taxon>
        <taxon>Agaricomycetes</taxon>
        <taxon>Agaricomycetidae</taxon>
        <taxon>Agaricales</taxon>
        <taxon>Agaricineae</taxon>
        <taxon>Nidulariaceae</taxon>
        <taxon>Crucibulum</taxon>
    </lineage>
</organism>
<evidence type="ECO:0000256" key="7">
    <source>
        <dbReference type="SAM" id="MobiDB-lite"/>
    </source>
</evidence>
<proteinExistence type="predicted"/>
<dbReference type="GO" id="GO:0005737">
    <property type="term" value="C:cytoplasm"/>
    <property type="evidence" value="ECO:0007669"/>
    <property type="project" value="TreeGrafter"/>
</dbReference>
<feature type="region of interest" description="Disordered" evidence="7">
    <location>
        <begin position="270"/>
        <end position="306"/>
    </location>
</feature>
<dbReference type="PANTHER" id="PTHR24215:SF35">
    <property type="entry name" value="MUSCLE LIM PROTEIN MLP84B"/>
    <property type="match status" value="1"/>
</dbReference>
<feature type="region of interest" description="Disordered" evidence="7">
    <location>
        <begin position="30"/>
        <end position="97"/>
    </location>
</feature>
<keyword evidence="2 6" id="KW-0479">Metal-binding</keyword>
<evidence type="ECO:0000256" key="5">
    <source>
        <dbReference type="ARBA" id="ARBA00023242"/>
    </source>
</evidence>
<dbReference type="SMART" id="SM00132">
    <property type="entry name" value="LIM"/>
    <property type="match status" value="2"/>
</dbReference>
<keyword evidence="4 6" id="KW-0862">Zinc</keyword>
<dbReference type="PANTHER" id="PTHR24215">
    <property type="entry name" value="RHO-GTPASE-ACTIVATING PROTEIN LRG1"/>
    <property type="match status" value="1"/>
</dbReference>
<dbReference type="Proteomes" id="UP000308652">
    <property type="component" value="Unassembled WGS sequence"/>
</dbReference>
<dbReference type="GO" id="GO:0005634">
    <property type="term" value="C:nucleus"/>
    <property type="evidence" value="ECO:0007669"/>
    <property type="project" value="UniProtKB-SubCell"/>
</dbReference>
<evidence type="ECO:0000313" key="9">
    <source>
        <dbReference type="EMBL" id="TFK41026.1"/>
    </source>
</evidence>
<feature type="compositionally biased region" description="Polar residues" evidence="7">
    <location>
        <begin position="373"/>
        <end position="401"/>
    </location>
</feature>
<evidence type="ECO:0000256" key="1">
    <source>
        <dbReference type="ARBA" id="ARBA00004123"/>
    </source>
</evidence>
<feature type="compositionally biased region" description="Polar residues" evidence="7">
    <location>
        <begin position="349"/>
        <end position="366"/>
    </location>
</feature>
<dbReference type="PROSITE" id="PS50023">
    <property type="entry name" value="LIM_DOMAIN_2"/>
    <property type="match status" value="1"/>
</dbReference>
<dbReference type="EMBL" id="ML213595">
    <property type="protein sequence ID" value="TFK41026.1"/>
    <property type="molecule type" value="Genomic_DNA"/>
</dbReference>
<evidence type="ECO:0000256" key="2">
    <source>
        <dbReference type="ARBA" id="ARBA00022723"/>
    </source>
</evidence>
<protein>
    <recommendedName>
        <fullName evidence="8">LIM zinc-binding domain-containing protein</fullName>
    </recommendedName>
</protein>
<sequence length="897" mass="96299">MGFCRICGEIVIGTRCKCGGTAVAPAVPWNQTDPKERAQDRWSNTYVSRERSTSPVRSISEGATSTPLVETSQSTSPTKRFPRPTPAFSGSSSTPGLDSRISAHIASAVLHMARPPSPLKSSTTLPNPTSDILPSLVPHDTTLSKVYGSVLQPKETLITHSCGLCSSPFLPDATIYPDPAELSANDPRFLCRACYITNGGSKGICPSCSKDVLTLTSEGGFIHAGGNYWHKRCFTCEGCFKYIGNVPMVDLLGRPSCAECFDNCLKRDSKKSHNANANSPRVEKGSNLGGMALNTNGVSTPETSPVINELEKRLGITRSREGSPALEDLIQHLSMITDRPSRGRRNSRPETSANSSPSYNRFSSPCTKAGEPQSKTNTPTRCLSNSISPIRPHTSGSTAPTGSAIEEMKQRFIRGLSSSPASPPTRTHSSISNHYISSPVSQTFMSPMSVSISPASLGSPTIPSTPDLVSDFSDSMTQSSFSGPDSPYQGSDPFQENDMFKAFARVHGTRHTKGEFMTPIDDILVEETDSQLVTPTRTPKSKEQTNSLSMTKPQMNNNLFSTDSFEHSCAKCSGKLFNARGAGSYITLPRGEEGTTLRYHTECLKCSICRQVFRNTENGHTTFLNASGGPCHVECAPPERVLLRKSASSTSLKYDITSPVATKAVKSPSLNSESSNPSRCLQAAPSSTLTFPRFGSRTICPGCHKSVSPMEHGVVPGPQGTRWHALCLVCGGKKEVTSGASWILARRQERNKREPGCGKRLDSAAKCDGEGGVWCRECLQLLLGTIGSPQMSPTRRSPANLLMNLEGKIPVQSTGTTTIARQFTGIGSGDVNLLRQLTGGSRSPTRSVSPTKHLALGGGRPRPKSVAAMRSSKSIDEGRGMFLVRQMTGSTNGWEGR</sequence>
<name>A0A5C3M9A9_9AGAR</name>
<accession>A0A5C3M9A9</accession>
<reference evidence="9 10" key="1">
    <citation type="journal article" date="2019" name="Nat. Ecol. Evol.">
        <title>Megaphylogeny resolves global patterns of mushroom evolution.</title>
        <authorList>
            <person name="Varga T."/>
            <person name="Krizsan K."/>
            <person name="Foldi C."/>
            <person name="Dima B."/>
            <person name="Sanchez-Garcia M."/>
            <person name="Sanchez-Ramirez S."/>
            <person name="Szollosi G.J."/>
            <person name="Szarkandi J.G."/>
            <person name="Papp V."/>
            <person name="Albert L."/>
            <person name="Andreopoulos W."/>
            <person name="Angelini C."/>
            <person name="Antonin V."/>
            <person name="Barry K.W."/>
            <person name="Bougher N.L."/>
            <person name="Buchanan P."/>
            <person name="Buyck B."/>
            <person name="Bense V."/>
            <person name="Catcheside P."/>
            <person name="Chovatia M."/>
            <person name="Cooper J."/>
            <person name="Damon W."/>
            <person name="Desjardin D."/>
            <person name="Finy P."/>
            <person name="Geml J."/>
            <person name="Haridas S."/>
            <person name="Hughes K."/>
            <person name="Justo A."/>
            <person name="Karasinski D."/>
            <person name="Kautmanova I."/>
            <person name="Kiss B."/>
            <person name="Kocsube S."/>
            <person name="Kotiranta H."/>
            <person name="LaButti K.M."/>
            <person name="Lechner B.E."/>
            <person name="Liimatainen K."/>
            <person name="Lipzen A."/>
            <person name="Lukacs Z."/>
            <person name="Mihaltcheva S."/>
            <person name="Morgado L.N."/>
            <person name="Niskanen T."/>
            <person name="Noordeloos M.E."/>
            <person name="Ohm R.A."/>
            <person name="Ortiz-Santana B."/>
            <person name="Ovrebo C."/>
            <person name="Racz N."/>
            <person name="Riley R."/>
            <person name="Savchenko A."/>
            <person name="Shiryaev A."/>
            <person name="Soop K."/>
            <person name="Spirin V."/>
            <person name="Szebenyi C."/>
            <person name="Tomsovsky M."/>
            <person name="Tulloss R.E."/>
            <person name="Uehling J."/>
            <person name="Grigoriev I.V."/>
            <person name="Vagvolgyi C."/>
            <person name="Papp T."/>
            <person name="Martin F.M."/>
            <person name="Miettinen O."/>
            <person name="Hibbett D.S."/>
            <person name="Nagy L.G."/>
        </authorList>
    </citation>
    <scope>NUCLEOTIDE SEQUENCE [LARGE SCALE GENOMIC DNA]</scope>
    <source>
        <strain evidence="9 10">CBS 166.37</strain>
    </source>
</reference>
<dbReference type="GO" id="GO:0008307">
    <property type="term" value="F:structural constituent of muscle"/>
    <property type="evidence" value="ECO:0007669"/>
    <property type="project" value="TreeGrafter"/>
</dbReference>